<dbReference type="SUPFAM" id="SSF47954">
    <property type="entry name" value="Cyclin-like"/>
    <property type="match status" value="2"/>
</dbReference>
<evidence type="ECO:0000256" key="5">
    <source>
        <dbReference type="RuleBase" id="RU000383"/>
    </source>
</evidence>
<gene>
    <name evidence="8" type="ORF">FCM35_KLT14845</name>
</gene>
<dbReference type="Proteomes" id="UP000623129">
    <property type="component" value="Unassembled WGS sequence"/>
</dbReference>
<dbReference type="InterPro" id="IPR048258">
    <property type="entry name" value="Cyclins_cyclin-box"/>
</dbReference>
<evidence type="ECO:0000256" key="4">
    <source>
        <dbReference type="ARBA" id="ARBA00023306"/>
    </source>
</evidence>
<feature type="domain" description="Cyclin-like" evidence="6">
    <location>
        <begin position="127"/>
        <end position="215"/>
    </location>
</feature>
<keyword evidence="3 5" id="KW-0195">Cyclin</keyword>
<dbReference type="Pfam" id="PF02984">
    <property type="entry name" value="Cyclin_C"/>
    <property type="match status" value="1"/>
</dbReference>
<evidence type="ECO:0000313" key="8">
    <source>
        <dbReference type="EMBL" id="KAF3320711.1"/>
    </source>
</evidence>
<dbReference type="EMBL" id="SWLB01000028">
    <property type="protein sequence ID" value="KAF3320711.1"/>
    <property type="molecule type" value="Genomic_DNA"/>
</dbReference>
<name>A0A833UZ26_9POAL</name>
<evidence type="ECO:0000256" key="3">
    <source>
        <dbReference type="ARBA" id="ARBA00023127"/>
    </source>
</evidence>
<sequence>MVESKRSPLPNYVEKTQPDITADMRAVLIDWLVDVAEEYKLLPETLYLTVSYIDRYLSCNAINRKRLQLLGVSSMLIASKYEEIHPPNVDDFCGITANTYNKQEVVEMERDLLRSLKYELGTPTINTFLRRFLKDGQENSESSNLVLEFLAYYLAELSLIDYGCIKFLPSIVAASAVFLAKFTIDPTNHSWIKKLERSTGYKVSELKECIYALHELQLNKRCCSLGAIRDKYKQDMFKCVSTLVPGEEMLRIFFDELKEESV</sequence>
<dbReference type="PANTHER" id="PTHR10177">
    <property type="entry name" value="CYCLINS"/>
    <property type="match status" value="1"/>
</dbReference>
<dbReference type="PIRSF" id="PIRSF001771">
    <property type="entry name" value="Cyclin_A_B_D_E"/>
    <property type="match status" value="1"/>
</dbReference>
<dbReference type="GO" id="GO:0051301">
    <property type="term" value="P:cell division"/>
    <property type="evidence" value="ECO:0007669"/>
    <property type="project" value="UniProtKB-KW"/>
</dbReference>
<proteinExistence type="inferred from homology"/>
<evidence type="ECO:0000313" key="9">
    <source>
        <dbReference type="Proteomes" id="UP000623129"/>
    </source>
</evidence>
<dbReference type="Pfam" id="PF00134">
    <property type="entry name" value="Cyclin_N"/>
    <property type="match status" value="1"/>
</dbReference>
<keyword evidence="2" id="KW-0132">Cell division</keyword>
<feature type="domain" description="Cyclin-like" evidence="6">
    <location>
        <begin position="30"/>
        <end position="114"/>
    </location>
</feature>
<feature type="domain" description="Cyclin C-terminal" evidence="7">
    <location>
        <begin position="123"/>
        <end position="246"/>
    </location>
</feature>
<dbReference type="FunFam" id="1.10.472.10:FF:000013">
    <property type="entry name" value="Cyclin A1"/>
    <property type="match status" value="1"/>
</dbReference>
<evidence type="ECO:0000259" key="7">
    <source>
        <dbReference type="SMART" id="SM01332"/>
    </source>
</evidence>
<dbReference type="InterPro" id="IPR013763">
    <property type="entry name" value="Cyclin-like_dom"/>
</dbReference>
<dbReference type="CDD" id="cd20506">
    <property type="entry name" value="CYCLIN_AtCycA-like_rpt2"/>
    <property type="match status" value="1"/>
</dbReference>
<organism evidence="8 9">
    <name type="scientific">Carex littledalei</name>
    <dbReference type="NCBI Taxonomy" id="544730"/>
    <lineage>
        <taxon>Eukaryota</taxon>
        <taxon>Viridiplantae</taxon>
        <taxon>Streptophyta</taxon>
        <taxon>Embryophyta</taxon>
        <taxon>Tracheophyta</taxon>
        <taxon>Spermatophyta</taxon>
        <taxon>Magnoliopsida</taxon>
        <taxon>Liliopsida</taxon>
        <taxon>Poales</taxon>
        <taxon>Cyperaceae</taxon>
        <taxon>Cyperoideae</taxon>
        <taxon>Cariceae</taxon>
        <taxon>Carex</taxon>
        <taxon>Carex subgen. Euthyceras</taxon>
    </lineage>
</organism>
<accession>A0A833UZ26</accession>
<comment type="caution">
    <text evidence="8">The sequence shown here is derived from an EMBL/GenBank/DDBJ whole genome shotgun (WGS) entry which is preliminary data.</text>
</comment>
<dbReference type="InterPro" id="IPR036915">
    <property type="entry name" value="Cyclin-like_sf"/>
</dbReference>
<evidence type="ECO:0000259" key="6">
    <source>
        <dbReference type="SMART" id="SM00385"/>
    </source>
</evidence>
<dbReference type="GO" id="GO:0044772">
    <property type="term" value="P:mitotic cell cycle phase transition"/>
    <property type="evidence" value="ECO:0007669"/>
    <property type="project" value="InterPro"/>
</dbReference>
<dbReference type="AlphaFoldDB" id="A0A833UZ26"/>
<dbReference type="InterPro" id="IPR004367">
    <property type="entry name" value="Cyclin_C-dom"/>
</dbReference>
<reference evidence="8" key="1">
    <citation type="submission" date="2020-01" db="EMBL/GenBank/DDBJ databases">
        <title>Genome sequence of Kobresia littledalei, the first chromosome-level genome in the family Cyperaceae.</title>
        <authorList>
            <person name="Qu G."/>
        </authorList>
    </citation>
    <scope>NUCLEOTIDE SEQUENCE</scope>
    <source>
        <strain evidence="8">C.B.Clarke</strain>
        <tissue evidence="8">Leaf</tissue>
    </source>
</reference>
<dbReference type="PROSITE" id="PS00292">
    <property type="entry name" value="CYCLINS"/>
    <property type="match status" value="1"/>
</dbReference>
<dbReference type="InterPro" id="IPR046965">
    <property type="entry name" value="Cyclin_A/B-like"/>
</dbReference>
<dbReference type="GO" id="GO:0016538">
    <property type="term" value="F:cyclin-dependent protein serine/threonine kinase regulator activity"/>
    <property type="evidence" value="ECO:0007669"/>
    <property type="project" value="InterPro"/>
</dbReference>
<comment type="similarity">
    <text evidence="1">Belongs to the cyclin family. Cyclin AB subfamily.</text>
</comment>
<evidence type="ECO:0000256" key="2">
    <source>
        <dbReference type="ARBA" id="ARBA00022618"/>
    </source>
</evidence>
<dbReference type="FunFam" id="1.10.472.10:FF:000167">
    <property type="entry name" value="Mitotic cyclin 6"/>
    <property type="match status" value="1"/>
</dbReference>
<protein>
    <submittedName>
        <fullName evidence="8">Cyclin-A3-1-like protein</fullName>
    </submittedName>
</protein>
<dbReference type="InterPro" id="IPR039361">
    <property type="entry name" value="Cyclin"/>
</dbReference>
<keyword evidence="9" id="KW-1185">Reference proteome</keyword>
<dbReference type="SMART" id="SM00385">
    <property type="entry name" value="CYCLIN"/>
    <property type="match status" value="2"/>
</dbReference>
<dbReference type="Gene3D" id="1.10.472.10">
    <property type="entry name" value="Cyclin-like"/>
    <property type="match status" value="2"/>
</dbReference>
<keyword evidence="4" id="KW-0131">Cell cycle</keyword>
<evidence type="ECO:0000256" key="1">
    <source>
        <dbReference type="ARBA" id="ARBA00006955"/>
    </source>
</evidence>
<dbReference type="InterPro" id="IPR006671">
    <property type="entry name" value="Cyclin_N"/>
</dbReference>
<dbReference type="SMART" id="SM01332">
    <property type="entry name" value="Cyclin_C"/>
    <property type="match status" value="1"/>
</dbReference>
<dbReference type="OrthoDB" id="5590282at2759"/>